<dbReference type="EMBL" id="ML991809">
    <property type="protein sequence ID" value="KAF2233096.1"/>
    <property type="molecule type" value="Genomic_DNA"/>
</dbReference>
<dbReference type="InterPro" id="IPR036396">
    <property type="entry name" value="Cyt_P450_sf"/>
</dbReference>
<organism evidence="6 7">
    <name type="scientific">Viridothelium virens</name>
    <name type="common">Speckled blister lichen</name>
    <name type="synonym">Trypethelium virens</name>
    <dbReference type="NCBI Taxonomy" id="1048519"/>
    <lineage>
        <taxon>Eukaryota</taxon>
        <taxon>Fungi</taxon>
        <taxon>Dikarya</taxon>
        <taxon>Ascomycota</taxon>
        <taxon>Pezizomycotina</taxon>
        <taxon>Dothideomycetes</taxon>
        <taxon>Dothideomycetes incertae sedis</taxon>
        <taxon>Trypetheliales</taxon>
        <taxon>Trypetheliaceae</taxon>
        <taxon>Viridothelium</taxon>
    </lineage>
</organism>
<accession>A0A6A6H4S5</accession>
<evidence type="ECO:0000313" key="7">
    <source>
        <dbReference type="Proteomes" id="UP000800092"/>
    </source>
</evidence>
<keyword evidence="5" id="KW-0408">Iron</keyword>
<dbReference type="CDD" id="cd11041">
    <property type="entry name" value="CYP503A1-like"/>
    <property type="match status" value="1"/>
</dbReference>
<dbReference type="GO" id="GO:0004497">
    <property type="term" value="F:monooxygenase activity"/>
    <property type="evidence" value="ECO:0007669"/>
    <property type="project" value="UniProtKB-KW"/>
</dbReference>
<dbReference type="SUPFAM" id="SSF48264">
    <property type="entry name" value="Cytochrome P450"/>
    <property type="match status" value="1"/>
</dbReference>
<dbReference type="Gene3D" id="1.10.630.10">
    <property type="entry name" value="Cytochrome P450"/>
    <property type="match status" value="1"/>
</dbReference>
<evidence type="ECO:0000313" key="6">
    <source>
        <dbReference type="EMBL" id="KAF2233096.1"/>
    </source>
</evidence>
<evidence type="ECO:0000256" key="1">
    <source>
        <dbReference type="ARBA" id="ARBA00001971"/>
    </source>
</evidence>
<reference evidence="6" key="1">
    <citation type="journal article" date="2020" name="Stud. Mycol.">
        <title>101 Dothideomycetes genomes: a test case for predicting lifestyles and emergence of pathogens.</title>
        <authorList>
            <person name="Haridas S."/>
            <person name="Albert R."/>
            <person name="Binder M."/>
            <person name="Bloem J."/>
            <person name="Labutti K."/>
            <person name="Salamov A."/>
            <person name="Andreopoulos B."/>
            <person name="Baker S."/>
            <person name="Barry K."/>
            <person name="Bills G."/>
            <person name="Bluhm B."/>
            <person name="Cannon C."/>
            <person name="Castanera R."/>
            <person name="Culley D."/>
            <person name="Daum C."/>
            <person name="Ezra D."/>
            <person name="Gonzalez J."/>
            <person name="Henrissat B."/>
            <person name="Kuo A."/>
            <person name="Liang C."/>
            <person name="Lipzen A."/>
            <person name="Lutzoni F."/>
            <person name="Magnuson J."/>
            <person name="Mondo S."/>
            <person name="Nolan M."/>
            <person name="Ohm R."/>
            <person name="Pangilinan J."/>
            <person name="Park H.-J."/>
            <person name="Ramirez L."/>
            <person name="Alfaro M."/>
            <person name="Sun H."/>
            <person name="Tritt A."/>
            <person name="Yoshinaga Y."/>
            <person name="Zwiers L.-H."/>
            <person name="Turgeon B."/>
            <person name="Goodwin S."/>
            <person name="Spatafora J."/>
            <person name="Crous P."/>
            <person name="Grigoriev I."/>
        </authorList>
    </citation>
    <scope>NUCLEOTIDE SEQUENCE</scope>
    <source>
        <strain evidence="6">Tuck. ex Michener</strain>
    </source>
</reference>
<dbReference type="Proteomes" id="UP000800092">
    <property type="component" value="Unassembled WGS sequence"/>
</dbReference>
<dbReference type="PANTHER" id="PTHR46206">
    <property type="entry name" value="CYTOCHROME P450"/>
    <property type="match status" value="1"/>
</dbReference>
<evidence type="ECO:0000256" key="2">
    <source>
        <dbReference type="ARBA" id="ARBA00010617"/>
    </source>
</evidence>
<comment type="similarity">
    <text evidence="2">Belongs to the cytochrome P450 family.</text>
</comment>
<dbReference type="AlphaFoldDB" id="A0A6A6H4S5"/>
<name>A0A6A6H4S5_VIRVR</name>
<evidence type="ECO:0000256" key="3">
    <source>
        <dbReference type="ARBA" id="ARBA00022723"/>
    </source>
</evidence>
<keyword evidence="3" id="KW-0479">Metal-binding</keyword>
<dbReference type="GO" id="GO:0020037">
    <property type="term" value="F:heme binding"/>
    <property type="evidence" value="ECO:0007669"/>
    <property type="project" value="InterPro"/>
</dbReference>
<evidence type="ECO:0000256" key="4">
    <source>
        <dbReference type="ARBA" id="ARBA00023002"/>
    </source>
</evidence>
<gene>
    <name evidence="6" type="ORF">EV356DRAFT_524633</name>
</gene>
<sequence length="242" mass="27701">MLTTGFKKRIRDSLRFKSFMLLIFPDWSKSLISWFISYAWKVSSALRQAQRIIVAIAIERREAELCAEEGHCIKLAQRLLILTPAAVHITSMAATQAFFDLCHRPEYIAALREELLQVLHEDEGFKKTTLTKLRKLDSVMRESQRLSPPSLLGFKRTPVYPIVVDEAVTPDSGCFEGFRNYQKRLFPGEANKHQFATISNDNLHFGHGKYSCPGRFFAANTIRVLLAKFLLDYEFDLILIAG</sequence>
<proteinExistence type="inferred from homology"/>
<dbReference type="GO" id="GO:0016705">
    <property type="term" value="F:oxidoreductase activity, acting on paired donors, with incorporation or reduction of molecular oxygen"/>
    <property type="evidence" value="ECO:0007669"/>
    <property type="project" value="InterPro"/>
</dbReference>
<comment type="cofactor">
    <cofactor evidence="1">
        <name>heme</name>
        <dbReference type="ChEBI" id="CHEBI:30413"/>
    </cofactor>
</comment>
<dbReference type="OrthoDB" id="1844152at2759"/>
<keyword evidence="4" id="KW-0560">Oxidoreductase</keyword>
<dbReference type="InterPro" id="IPR001128">
    <property type="entry name" value="Cyt_P450"/>
</dbReference>
<dbReference type="GO" id="GO:0005506">
    <property type="term" value="F:iron ion binding"/>
    <property type="evidence" value="ECO:0007669"/>
    <property type="project" value="InterPro"/>
</dbReference>
<dbReference type="Pfam" id="PF00067">
    <property type="entry name" value="p450"/>
    <property type="match status" value="1"/>
</dbReference>
<keyword evidence="7" id="KW-1185">Reference proteome</keyword>
<protein>
    <submittedName>
        <fullName evidence="6">Cytochrome P450</fullName>
    </submittedName>
</protein>
<evidence type="ECO:0000256" key="5">
    <source>
        <dbReference type="ARBA" id="ARBA00023004"/>
    </source>
</evidence>